<organism evidence="1">
    <name type="scientific">Zea mays</name>
    <name type="common">Maize</name>
    <dbReference type="NCBI Taxonomy" id="4577"/>
    <lineage>
        <taxon>Eukaryota</taxon>
        <taxon>Viridiplantae</taxon>
        <taxon>Streptophyta</taxon>
        <taxon>Embryophyta</taxon>
        <taxon>Tracheophyta</taxon>
        <taxon>Spermatophyta</taxon>
        <taxon>Magnoliopsida</taxon>
        <taxon>Liliopsida</taxon>
        <taxon>Poales</taxon>
        <taxon>Poaceae</taxon>
        <taxon>PACMAD clade</taxon>
        <taxon>Panicoideae</taxon>
        <taxon>Andropogonodae</taxon>
        <taxon>Andropogoneae</taxon>
        <taxon>Tripsacinae</taxon>
        <taxon>Zea</taxon>
    </lineage>
</organism>
<proteinExistence type="evidence at transcript level"/>
<evidence type="ECO:0000313" key="1">
    <source>
        <dbReference type="EMBL" id="ACN34193.1"/>
    </source>
</evidence>
<reference evidence="1" key="2">
    <citation type="submission" date="2012-06" db="EMBL/GenBank/DDBJ databases">
        <authorList>
            <person name="Yu Y."/>
            <person name="Currie J."/>
            <person name="Lomeli R."/>
            <person name="Angelova A."/>
            <person name="Collura K."/>
            <person name="Wissotski M."/>
            <person name="Campos D."/>
            <person name="Kudrna D."/>
            <person name="Golser W."/>
            <person name="Ashely E."/>
            <person name="Descour A."/>
            <person name="Fernandes J."/>
            <person name="Soderlund C."/>
            <person name="Walbot V."/>
        </authorList>
    </citation>
    <scope>NUCLEOTIDE SEQUENCE</scope>
    <source>
        <strain evidence="1">B73</strain>
    </source>
</reference>
<name>C0PG77_MAIZE</name>
<sequence>MSGWWSSSWQAVPAGTQTNDPHQAAALLTLNRHSSFFFLDAGLFTPSTSLPGSVALKLPFMMGSSWAGTFRVFCTMTV</sequence>
<dbReference type="AlphaFoldDB" id="C0PG77"/>
<reference evidence="1" key="1">
    <citation type="journal article" date="2009" name="PLoS Genet.">
        <title>Sequencing, mapping, and analysis of 27,455 maize full-length cDNAs.</title>
        <authorList>
            <person name="Soderlund C."/>
            <person name="Descour A."/>
            <person name="Kudrna D."/>
            <person name="Bomhoff M."/>
            <person name="Boyd L."/>
            <person name="Currie J."/>
            <person name="Angelova A."/>
            <person name="Collura K."/>
            <person name="Wissotski M."/>
            <person name="Ashley E."/>
            <person name="Morrow D."/>
            <person name="Fernandes J."/>
            <person name="Walbot V."/>
            <person name="Yu Y."/>
        </authorList>
    </citation>
    <scope>NUCLEOTIDE SEQUENCE</scope>
    <source>
        <strain evidence="1">B73</strain>
    </source>
</reference>
<accession>C0PG77</accession>
<dbReference type="EMBL" id="BT067296">
    <property type="protein sequence ID" value="ACN34193.1"/>
    <property type="molecule type" value="mRNA"/>
</dbReference>
<protein>
    <submittedName>
        <fullName evidence="1">Uncharacterized protein</fullName>
    </submittedName>
</protein>